<sequence length="162" mass="17124">MSAEPDALISALLEMLLNDQGGEGDEGSTAEVCSLLEQQPLLRRFRELAAPALASESLTSIQALVWAVSLACVEQRTVEAAAVYVFGRAMAAANVKRLAFCAGTAPPDDANAFVAEREREYGGDDFGRIVTTTVTLSVLGFGISAYLAWQLLGFLSSSIFGS</sequence>
<protein>
    <submittedName>
        <fullName evidence="2">Uncharacterized protein</fullName>
    </submittedName>
</protein>
<dbReference type="EMBL" id="HBKO01042104">
    <property type="protein sequence ID" value="CAE2295321.1"/>
    <property type="molecule type" value="Transcribed_RNA"/>
</dbReference>
<gene>
    <name evidence="2" type="ORF">CPOL0286_LOCUS19357</name>
</gene>
<evidence type="ECO:0000256" key="1">
    <source>
        <dbReference type="SAM" id="Phobius"/>
    </source>
</evidence>
<keyword evidence="1" id="KW-1133">Transmembrane helix</keyword>
<feature type="transmembrane region" description="Helical" evidence="1">
    <location>
        <begin position="126"/>
        <end position="149"/>
    </location>
</feature>
<accession>A0A7S4NKX8</accession>
<keyword evidence="1" id="KW-0472">Membrane</keyword>
<name>A0A7S4NKX8_9EUKA</name>
<evidence type="ECO:0000313" key="2">
    <source>
        <dbReference type="EMBL" id="CAE2295321.1"/>
    </source>
</evidence>
<keyword evidence="1" id="KW-0812">Transmembrane</keyword>
<proteinExistence type="predicted"/>
<dbReference type="AlphaFoldDB" id="A0A7S4NKX8"/>
<reference evidence="2" key="1">
    <citation type="submission" date="2021-01" db="EMBL/GenBank/DDBJ databases">
        <authorList>
            <person name="Corre E."/>
            <person name="Pelletier E."/>
            <person name="Niang G."/>
            <person name="Scheremetjew M."/>
            <person name="Finn R."/>
            <person name="Kale V."/>
            <person name="Holt S."/>
            <person name="Cochrane G."/>
            <person name="Meng A."/>
            <person name="Brown T."/>
            <person name="Cohen L."/>
        </authorList>
    </citation>
    <scope>NUCLEOTIDE SEQUENCE</scope>
    <source>
        <strain evidence="2">UIO037</strain>
    </source>
</reference>
<organism evidence="2">
    <name type="scientific">Prymnesium polylepis</name>
    <dbReference type="NCBI Taxonomy" id="72548"/>
    <lineage>
        <taxon>Eukaryota</taxon>
        <taxon>Haptista</taxon>
        <taxon>Haptophyta</taxon>
        <taxon>Prymnesiophyceae</taxon>
        <taxon>Prymnesiales</taxon>
        <taxon>Prymnesiaceae</taxon>
        <taxon>Prymnesium</taxon>
    </lineage>
</organism>